<protein>
    <submittedName>
        <fullName evidence="1">Uncharacterized protein</fullName>
    </submittedName>
</protein>
<accession>A0ACC2BP23</accession>
<proteinExistence type="predicted"/>
<evidence type="ECO:0000313" key="1">
    <source>
        <dbReference type="EMBL" id="KAJ7531537.1"/>
    </source>
</evidence>
<gene>
    <name evidence="1" type="ORF">O6H91_14G048100</name>
</gene>
<comment type="caution">
    <text evidence="1">The sequence shown here is derived from an EMBL/GenBank/DDBJ whole genome shotgun (WGS) entry which is preliminary data.</text>
</comment>
<sequence length="323" mass="35521">MAAAGTVCVTGASGFIASWLVKLLLERGYVVRATVRDVAKYEKTAHLRQLPGANERLQLFEAELLVEGSFDVIVKGCDGVFHTASPVFNRNVTDPQAQLIDPAVKGTLNILRACANATSVKKVVVTSSAAAVVYNRLRKVGVVVDETWFSDPDFLTEVQNWYALSKTLAEQAAWKFAKKNGINMVTIHPAMVIGALLQPTLNASAEVILQLVKGSIETYPNASLGWVGVKDTAEAHILAYEEPTTSGRYLCLGRIFHYGDIANILKNIYPDYPIPIKYNDESSPRVPVYQASNERLQKLGLKFQQVEELLVETIGSLKEHKFL</sequence>
<keyword evidence="2" id="KW-1185">Reference proteome</keyword>
<name>A0ACC2BP23_DIPCM</name>
<evidence type="ECO:0000313" key="2">
    <source>
        <dbReference type="Proteomes" id="UP001162992"/>
    </source>
</evidence>
<dbReference type="EMBL" id="CM055105">
    <property type="protein sequence ID" value="KAJ7531537.1"/>
    <property type="molecule type" value="Genomic_DNA"/>
</dbReference>
<organism evidence="1 2">
    <name type="scientific">Diphasiastrum complanatum</name>
    <name type="common">Issler's clubmoss</name>
    <name type="synonym">Lycopodium complanatum</name>
    <dbReference type="NCBI Taxonomy" id="34168"/>
    <lineage>
        <taxon>Eukaryota</taxon>
        <taxon>Viridiplantae</taxon>
        <taxon>Streptophyta</taxon>
        <taxon>Embryophyta</taxon>
        <taxon>Tracheophyta</taxon>
        <taxon>Lycopodiopsida</taxon>
        <taxon>Lycopodiales</taxon>
        <taxon>Lycopodiaceae</taxon>
        <taxon>Lycopodioideae</taxon>
        <taxon>Diphasiastrum</taxon>
    </lineage>
</organism>
<reference evidence="2" key="1">
    <citation type="journal article" date="2024" name="Proc. Natl. Acad. Sci. U.S.A.">
        <title>Extraordinary preservation of gene collinearity over three hundred million years revealed in homosporous lycophytes.</title>
        <authorList>
            <person name="Li C."/>
            <person name="Wickell D."/>
            <person name="Kuo L.Y."/>
            <person name="Chen X."/>
            <person name="Nie B."/>
            <person name="Liao X."/>
            <person name="Peng D."/>
            <person name="Ji J."/>
            <person name="Jenkins J."/>
            <person name="Williams M."/>
            <person name="Shu S."/>
            <person name="Plott C."/>
            <person name="Barry K."/>
            <person name="Rajasekar S."/>
            <person name="Grimwood J."/>
            <person name="Han X."/>
            <person name="Sun S."/>
            <person name="Hou Z."/>
            <person name="He W."/>
            <person name="Dai G."/>
            <person name="Sun C."/>
            <person name="Schmutz J."/>
            <person name="Leebens-Mack J.H."/>
            <person name="Li F.W."/>
            <person name="Wang L."/>
        </authorList>
    </citation>
    <scope>NUCLEOTIDE SEQUENCE [LARGE SCALE GENOMIC DNA]</scope>
    <source>
        <strain evidence="2">cv. PW_Plant_1</strain>
    </source>
</reference>
<dbReference type="Proteomes" id="UP001162992">
    <property type="component" value="Chromosome 14"/>
</dbReference>